<gene>
    <name evidence="2" type="ORF">SBAD_LOCUS5562</name>
</gene>
<dbReference type="Proteomes" id="UP000270296">
    <property type="component" value="Unassembled WGS sequence"/>
</dbReference>
<proteinExistence type="predicted"/>
<evidence type="ECO:0000313" key="3">
    <source>
        <dbReference type="Proteomes" id="UP000270296"/>
    </source>
</evidence>
<dbReference type="Gene3D" id="1.20.58.60">
    <property type="match status" value="1"/>
</dbReference>
<protein>
    <submittedName>
        <fullName evidence="4">Nesprin-1-like</fullName>
    </submittedName>
</protein>
<dbReference type="SUPFAM" id="SSF46966">
    <property type="entry name" value="Spectrin repeat"/>
    <property type="match status" value="1"/>
</dbReference>
<keyword evidence="3" id="KW-1185">Reference proteome</keyword>
<keyword evidence="1" id="KW-0175">Coiled coil</keyword>
<evidence type="ECO:0000256" key="1">
    <source>
        <dbReference type="SAM" id="Coils"/>
    </source>
</evidence>
<reference evidence="4" key="1">
    <citation type="submission" date="2016-06" db="UniProtKB">
        <authorList>
            <consortium name="WormBaseParasite"/>
        </authorList>
    </citation>
    <scope>IDENTIFICATION</scope>
</reference>
<dbReference type="AlphaFoldDB" id="A0A183IPL5"/>
<organism evidence="4">
    <name type="scientific">Soboliphyme baturini</name>
    <dbReference type="NCBI Taxonomy" id="241478"/>
    <lineage>
        <taxon>Eukaryota</taxon>
        <taxon>Metazoa</taxon>
        <taxon>Ecdysozoa</taxon>
        <taxon>Nematoda</taxon>
        <taxon>Enoplea</taxon>
        <taxon>Dorylaimia</taxon>
        <taxon>Dioctophymatida</taxon>
        <taxon>Dioctophymatoidea</taxon>
        <taxon>Soboliphymatidae</taxon>
        <taxon>Soboliphyme</taxon>
    </lineage>
</organism>
<dbReference type="EMBL" id="UZAM01009078">
    <property type="protein sequence ID" value="VDP07593.1"/>
    <property type="molecule type" value="Genomic_DNA"/>
</dbReference>
<name>A0A183IPL5_9BILA</name>
<sequence length="346" mass="40112">MSRNYEDNILLLCYVEQFLQELDGKSSTVEEAVCLGEQMVGSLADTDEVARDLQQQFLSTRQQWGSICKAMSDRLNVLMSAFELWKEFQELMAAEKIALDEMESKLKEPRKPAADAEDFSEQLDELERIIENCNRHDRIMEIATSLQSQRMMLAALENELTKYKVRRSEVLFPAYELHSYLKARACETEEHERQLNDCLSWIEHVDNILSARLESDTFASDLPEEYEKEISGLRAKFEHFSCVSNLDTKISRLKLVLEELKSALLTLDVSADDTIEHRKNTIDKLSEIEKKLQEVKPEVNELEFMKRRHRDSGDEPGVSDDRCAIAVELVRSFQRISKMVSRYLLL</sequence>
<evidence type="ECO:0000313" key="2">
    <source>
        <dbReference type="EMBL" id="VDP07593.1"/>
    </source>
</evidence>
<reference evidence="2 3" key="2">
    <citation type="submission" date="2018-11" db="EMBL/GenBank/DDBJ databases">
        <authorList>
            <consortium name="Pathogen Informatics"/>
        </authorList>
    </citation>
    <scope>NUCLEOTIDE SEQUENCE [LARGE SCALE GENOMIC DNA]</scope>
</reference>
<accession>A0A183IPL5</accession>
<feature type="coiled-coil region" evidence="1">
    <location>
        <begin position="116"/>
        <end position="166"/>
    </location>
</feature>
<dbReference type="WBParaSite" id="SBAD_0000578401-mRNA-1">
    <property type="protein sequence ID" value="SBAD_0000578401-mRNA-1"/>
    <property type="gene ID" value="SBAD_0000578401"/>
</dbReference>
<evidence type="ECO:0000313" key="4">
    <source>
        <dbReference type="WBParaSite" id="SBAD_0000578401-mRNA-1"/>
    </source>
</evidence>
<dbReference type="OrthoDB" id="10057795at2759"/>